<evidence type="ECO:0000256" key="3">
    <source>
        <dbReference type="ARBA" id="ARBA00021897"/>
    </source>
</evidence>
<evidence type="ECO:0000256" key="5">
    <source>
        <dbReference type="ARBA" id="ARBA00022500"/>
    </source>
</evidence>
<dbReference type="InterPro" id="IPR051469">
    <property type="entry name" value="FliN/MopA/SpaO"/>
</dbReference>
<proteinExistence type="inferred from homology"/>
<dbReference type="PRINTS" id="PR00956">
    <property type="entry name" value="FLGMOTORFLIN"/>
</dbReference>
<dbReference type="SUPFAM" id="SSF101801">
    <property type="entry name" value="Surface presentation of antigens (SPOA)"/>
    <property type="match status" value="1"/>
</dbReference>
<dbReference type="OrthoDB" id="9773459at2"/>
<dbReference type="Gene3D" id="2.30.330.10">
    <property type="entry name" value="SpoA-like"/>
    <property type="match status" value="1"/>
</dbReference>
<name>A0A143BHJ3_9BACT</name>
<dbReference type="InterPro" id="IPR012826">
    <property type="entry name" value="FliN"/>
</dbReference>
<dbReference type="AlphaFoldDB" id="A0A143BHJ3"/>
<evidence type="ECO:0000256" key="1">
    <source>
        <dbReference type="ARBA" id="ARBA00004413"/>
    </source>
</evidence>
<evidence type="ECO:0000256" key="6">
    <source>
        <dbReference type="ARBA" id="ARBA00022779"/>
    </source>
</evidence>
<evidence type="ECO:0000256" key="4">
    <source>
        <dbReference type="ARBA" id="ARBA00022475"/>
    </source>
</evidence>
<keyword evidence="6" id="KW-0283">Flagellar rotation</keyword>
<dbReference type="eggNOG" id="COG1886">
    <property type="taxonomic scope" value="Bacteria"/>
</dbReference>
<sequence>MNPAEIDALVASAQAAKAAGQPLSSLNEGGAAPVAAPAARAPQFTDFEQTMLGNTEVPIGMLLDLTLPVSIELGRTSMMVQEILRLGRGSVIQLDRLAGEPIEIYVGERRFAEGEVVVLGEHFGVRITRVLANAGAPSAANAA</sequence>
<accession>A0A143BHJ3</accession>
<reference evidence="9 10" key="1">
    <citation type="journal article" date="2014" name="Proc. Natl. Acad. Sci. U.S.A.">
        <title>Functional type 2 photosynthetic reaction centers found in the rare bacterial phylum Gemmatimonadetes.</title>
        <authorList>
            <person name="Zeng Y."/>
            <person name="Feng F."/>
            <person name="Medova H."/>
            <person name="Dean J."/>
            <person name="Koblizek M."/>
        </authorList>
    </citation>
    <scope>NUCLEOTIDE SEQUENCE [LARGE SCALE GENOMIC DNA]</scope>
    <source>
        <strain evidence="9 10">AP64</strain>
    </source>
</reference>
<keyword evidence="4" id="KW-1003">Cell membrane</keyword>
<dbReference type="STRING" id="1379270.GEMMAAP_02315"/>
<dbReference type="InterPro" id="IPR036429">
    <property type="entry name" value="SpoA-like_sf"/>
</dbReference>
<evidence type="ECO:0000313" key="10">
    <source>
        <dbReference type="Proteomes" id="UP000076404"/>
    </source>
</evidence>
<dbReference type="RefSeq" id="WP_026849267.1">
    <property type="nucleotide sequence ID" value="NZ_CP011454.1"/>
</dbReference>
<evidence type="ECO:0000259" key="8">
    <source>
        <dbReference type="Pfam" id="PF01052"/>
    </source>
</evidence>
<keyword evidence="5" id="KW-0145">Chemotaxis</keyword>
<dbReference type="InterPro" id="IPR001543">
    <property type="entry name" value="FliN-like_C"/>
</dbReference>
<evidence type="ECO:0000313" key="9">
    <source>
        <dbReference type="EMBL" id="AMW03982.1"/>
    </source>
</evidence>
<dbReference type="PANTHER" id="PTHR43484:SF1">
    <property type="entry name" value="FLAGELLAR MOTOR SWITCH PROTEIN FLIN"/>
    <property type="match status" value="1"/>
</dbReference>
<dbReference type="GO" id="GO:0071973">
    <property type="term" value="P:bacterial-type flagellum-dependent cell motility"/>
    <property type="evidence" value="ECO:0007669"/>
    <property type="project" value="InterPro"/>
</dbReference>
<dbReference type="EMBL" id="CP011454">
    <property type="protein sequence ID" value="AMW03982.1"/>
    <property type="molecule type" value="Genomic_DNA"/>
</dbReference>
<dbReference type="KEGG" id="gph:GEMMAAP_02315"/>
<dbReference type="Pfam" id="PF01052">
    <property type="entry name" value="FliMN_C"/>
    <property type="match status" value="1"/>
</dbReference>
<comment type="subcellular location">
    <subcellularLocation>
        <location evidence="1">Cell membrane</location>
        <topology evidence="1">Peripheral membrane protein</topology>
        <orientation evidence="1">Cytoplasmic side</orientation>
    </subcellularLocation>
</comment>
<keyword evidence="7" id="KW-0472">Membrane</keyword>
<dbReference type="GO" id="GO:0009425">
    <property type="term" value="C:bacterial-type flagellum basal body"/>
    <property type="evidence" value="ECO:0007669"/>
    <property type="project" value="InterPro"/>
</dbReference>
<keyword evidence="10" id="KW-1185">Reference proteome</keyword>
<gene>
    <name evidence="9" type="ORF">GEMMAAP_02315</name>
</gene>
<comment type="similarity">
    <text evidence="2">Belongs to the FliN/MopA/SpaO family.</text>
</comment>
<dbReference type="PANTHER" id="PTHR43484">
    <property type="match status" value="1"/>
</dbReference>
<organism evidence="9 10">
    <name type="scientific">Gemmatimonas phototrophica</name>
    <dbReference type="NCBI Taxonomy" id="1379270"/>
    <lineage>
        <taxon>Bacteria</taxon>
        <taxon>Pseudomonadati</taxon>
        <taxon>Gemmatimonadota</taxon>
        <taxon>Gemmatimonadia</taxon>
        <taxon>Gemmatimonadales</taxon>
        <taxon>Gemmatimonadaceae</taxon>
        <taxon>Gemmatimonas</taxon>
    </lineage>
</organism>
<dbReference type="Proteomes" id="UP000076404">
    <property type="component" value="Chromosome"/>
</dbReference>
<evidence type="ECO:0000256" key="7">
    <source>
        <dbReference type="ARBA" id="ARBA00023136"/>
    </source>
</evidence>
<dbReference type="GO" id="GO:0003774">
    <property type="term" value="F:cytoskeletal motor activity"/>
    <property type="evidence" value="ECO:0007669"/>
    <property type="project" value="InterPro"/>
</dbReference>
<dbReference type="InterPro" id="IPR001172">
    <property type="entry name" value="FliN_T3SS_HrcQb"/>
</dbReference>
<protein>
    <recommendedName>
        <fullName evidence="3">Flagellar motor switch protein FliN</fullName>
    </recommendedName>
</protein>
<dbReference type="NCBIfam" id="TIGR02480">
    <property type="entry name" value="fliN"/>
    <property type="match status" value="1"/>
</dbReference>
<feature type="domain" description="Flagellar motor switch protein FliN-like C-terminal" evidence="8">
    <location>
        <begin position="62"/>
        <end position="131"/>
    </location>
</feature>
<reference evidence="9 10" key="2">
    <citation type="journal article" date="2016" name="Environ. Microbiol. Rep.">
        <title>Metagenomic evidence for the presence of phototrophic Gemmatimonadetes bacteria in diverse environments.</title>
        <authorList>
            <person name="Zeng Y."/>
            <person name="Baumbach J."/>
            <person name="Barbosa E.G."/>
            <person name="Azevedo V."/>
            <person name="Zhang C."/>
            <person name="Koblizek M."/>
        </authorList>
    </citation>
    <scope>NUCLEOTIDE SEQUENCE [LARGE SCALE GENOMIC DNA]</scope>
    <source>
        <strain evidence="9 10">AP64</strain>
    </source>
</reference>
<dbReference type="GO" id="GO:0005886">
    <property type="term" value="C:plasma membrane"/>
    <property type="evidence" value="ECO:0007669"/>
    <property type="project" value="UniProtKB-SubCell"/>
</dbReference>
<dbReference type="GO" id="GO:0006935">
    <property type="term" value="P:chemotaxis"/>
    <property type="evidence" value="ECO:0007669"/>
    <property type="project" value="UniProtKB-KW"/>
</dbReference>
<evidence type="ECO:0000256" key="2">
    <source>
        <dbReference type="ARBA" id="ARBA00009226"/>
    </source>
</evidence>